<accession>A0AAN6JS58</accession>
<keyword evidence="2" id="KW-1185">Reference proteome</keyword>
<sequence length="109" mass="11904">MALLFKTRTMRETTATTRAPSRATQTGLHGLGRVQDAMERLDMAIQIYANDARAARDGSSVKTALMLEEKLLAQGVEEEAESRVAIGKSLEVDPAFKGFLARLGCSQEF</sequence>
<dbReference type="Proteomes" id="UP001176521">
    <property type="component" value="Unassembled WGS sequence"/>
</dbReference>
<gene>
    <name evidence="1" type="ORF">OC842_002468</name>
</gene>
<dbReference type="AlphaFoldDB" id="A0AAN6JS58"/>
<comment type="caution">
    <text evidence="1">The sequence shown here is derived from an EMBL/GenBank/DDBJ whole genome shotgun (WGS) entry which is preliminary data.</text>
</comment>
<protein>
    <submittedName>
        <fullName evidence="1">Uncharacterized protein</fullName>
    </submittedName>
</protein>
<proteinExistence type="predicted"/>
<organism evidence="1 2">
    <name type="scientific">Tilletia horrida</name>
    <dbReference type="NCBI Taxonomy" id="155126"/>
    <lineage>
        <taxon>Eukaryota</taxon>
        <taxon>Fungi</taxon>
        <taxon>Dikarya</taxon>
        <taxon>Basidiomycota</taxon>
        <taxon>Ustilaginomycotina</taxon>
        <taxon>Exobasidiomycetes</taxon>
        <taxon>Tilletiales</taxon>
        <taxon>Tilletiaceae</taxon>
        <taxon>Tilletia</taxon>
    </lineage>
</organism>
<dbReference type="EMBL" id="JAPDMQ010000105">
    <property type="protein sequence ID" value="KAK0534991.1"/>
    <property type="molecule type" value="Genomic_DNA"/>
</dbReference>
<evidence type="ECO:0000313" key="2">
    <source>
        <dbReference type="Proteomes" id="UP001176521"/>
    </source>
</evidence>
<evidence type="ECO:0000313" key="1">
    <source>
        <dbReference type="EMBL" id="KAK0534991.1"/>
    </source>
</evidence>
<name>A0AAN6JS58_9BASI</name>
<reference evidence="1" key="1">
    <citation type="journal article" date="2023" name="PhytoFront">
        <title>Draft Genome Resources of Seven Strains of Tilletia horrida, Causal Agent of Kernel Smut of Rice.</title>
        <authorList>
            <person name="Khanal S."/>
            <person name="Antony Babu S."/>
            <person name="Zhou X.G."/>
        </authorList>
    </citation>
    <scope>NUCLEOTIDE SEQUENCE</scope>
    <source>
        <strain evidence="1">TX3</strain>
    </source>
</reference>